<reference evidence="1 2" key="1">
    <citation type="submission" date="2024-02" db="EMBL/GenBank/DDBJ databases">
        <authorList>
            <person name="Chen Y."/>
            <person name="Shah S."/>
            <person name="Dougan E. K."/>
            <person name="Thang M."/>
            <person name="Chan C."/>
        </authorList>
    </citation>
    <scope>NUCLEOTIDE SEQUENCE [LARGE SCALE GENOMIC DNA]</scope>
</reference>
<proteinExistence type="predicted"/>
<organism evidence="1 2">
    <name type="scientific">Durusdinium trenchii</name>
    <dbReference type="NCBI Taxonomy" id="1381693"/>
    <lineage>
        <taxon>Eukaryota</taxon>
        <taxon>Sar</taxon>
        <taxon>Alveolata</taxon>
        <taxon>Dinophyceae</taxon>
        <taxon>Suessiales</taxon>
        <taxon>Symbiodiniaceae</taxon>
        <taxon>Durusdinium</taxon>
    </lineage>
</organism>
<accession>A0ABP0QAV9</accession>
<name>A0ABP0QAV9_9DINO</name>
<dbReference type="Proteomes" id="UP001642484">
    <property type="component" value="Unassembled WGS sequence"/>
</dbReference>
<evidence type="ECO:0000313" key="1">
    <source>
        <dbReference type="EMBL" id="CAK9085381.1"/>
    </source>
</evidence>
<keyword evidence="2" id="KW-1185">Reference proteome</keyword>
<gene>
    <name evidence="1" type="ORF">CCMP2556_LOCUS41460</name>
</gene>
<evidence type="ECO:0000313" key="2">
    <source>
        <dbReference type="Proteomes" id="UP001642484"/>
    </source>
</evidence>
<feature type="non-terminal residue" evidence="1">
    <location>
        <position position="1"/>
    </location>
</feature>
<sequence length="247" mass="27616">HLLESLCPLVSPDSSVSLFFILATQPSIGFTTFIAPHLRQAFDDLVATSCHAAAHAAEQTRVWVELWEDATEEELIDLVEAYPEEAWWHGEGSGRLKWVRQMKNYARCWEWLEDARAPDTEPFDWVMLLRPDLLHFRPVPPLQRLALSALPSGLMIFPDGGLRLAPHVGYLEGLDRLLAMTGDVARAFLLEPLLALANRSFVTLHPSCLSCSGWRSPGVGHGRHPSQHHDMRQCGHLHGQSSAFMSG</sequence>
<protein>
    <recommendedName>
        <fullName evidence="3">Protein xylosyltransferase</fullName>
    </recommendedName>
</protein>
<comment type="caution">
    <text evidence="1">The sequence shown here is derived from an EMBL/GenBank/DDBJ whole genome shotgun (WGS) entry which is preliminary data.</text>
</comment>
<evidence type="ECO:0008006" key="3">
    <source>
        <dbReference type="Google" id="ProtNLM"/>
    </source>
</evidence>
<dbReference type="EMBL" id="CAXAMN010024296">
    <property type="protein sequence ID" value="CAK9085381.1"/>
    <property type="molecule type" value="Genomic_DNA"/>
</dbReference>